<evidence type="ECO:0000313" key="1">
    <source>
        <dbReference type="EMBL" id="RCX22899.1"/>
    </source>
</evidence>
<dbReference type="RefSeq" id="WP_114494844.1">
    <property type="nucleotide sequence ID" value="NZ_QPJW01000001.1"/>
</dbReference>
<reference evidence="1 2" key="1">
    <citation type="submission" date="2018-07" db="EMBL/GenBank/DDBJ databases">
        <title>Genomic Encyclopedia of Type Strains, Phase III (KMG-III): the genomes of soil and plant-associated and newly described type strains.</title>
        <authorList>
            <person name="Whitman W."/>
        </authorList>
    </citation>
    <scope>NUCLEOTIDE SEQUENCE [LARGE SCALE GENOMIC DNA]</scope>
    <source>
        <strain evidence="1 2">CECT 8333</strain>
    </source>
</reference>
<organism evidence="1 2">
    <name type="scientific">Fontibacillus phaseoli</name>
    <dbReference type="NCBI Taxonomy" id="1416533"/>
    <lineage>
        <taxon>Bacteria</taxon>
        <taxon>Bacillati</taxon>
        <taxon>Bacillota</taxon>
        <taxon>Bacilli</taxon>
        <taxon>Bacillales</taxon>
        <taxon>Paenibacillaceae</taxon>
        <taxon>Fontibacillus</taxon>
    </lineage>
</organism>
<gene>
    <name evidence="1" type="ORF">DFP94_101488</name>
</gene>
<dbReference type="AlphaFoldDB" id="A0A369BMS0"/>
<dbReference type="Proteomes" id="UP000253090">
    <property type="component" value="Unassembled WGS sequence"/>
</dbReference>
<dbReference type="EMBL" id="QPJW01000001">
    <property type="protein sequence ID" value="RCX22899.1"/>
    <property type="molecule type" value="Genomic_DNA"/>
</dbReference>
<name>A0A369BMS0_9BACL</name>
<protein>
    <submittedName>
        <fullName evidence="1">Uncharacterized protein</fullName>
    </submittedName>
</protein>
<comment type="caution">
    <text evidence="1">The sequence shown here is derived from an EMBL/GenBank/DDBJ whole genome shotgun (WGS) entry which is preliminary data.</text>
</comment>
<evidence type="ECO:0000313" key="2">
    <source>
        <dbReference type="Proteomes" id="UP000253090"/>
    </source>
</evidence>
<keyword evidence="2" id="KW-1185">Reference proteome</keyword>
<accession>A0A369BMS0</accession>
<proteinExistence type="predicted"/>
<sequence length="228" mass="26006">MSSKKLNILAEAHRQNPTAETFNHLYEEASAEFGDFHRDTLLSRGCQDRHKAQETFDNAVLELSRRDDIRDFTNSLSAALKLKRLEVFRGNKRRRKRVVGSLDEVVEDVASGECQPKYKLPPDIYAVSAEAEVIPVMGTKKEAEKRQLLDILVDRANDPVATLIATENRTFECDEFSVNAFAKTLGIHHQEARRKLDLIARQFRLGVDGDILEYLPEGLRVKRHYLTA</sequence>
<dbReference type="OrthoDB" id="2667031at2"/>